<dbReference type="PANTHER" id="PTHR13779:SF7">
    <property type="entry name" value="ATPASE WRNIP1"/>
    <property type="match status" value="1"/>
</dbReference>
<keyword evidence="6" id="KW-1185">Reference proteome</keyword>
<gene>
    <name evidence="5" type="ORF">O0R46_05425</name>
</gene>
<dbReference type="InterPro" id="IPR032423">
    <property type="entry name" value="AAA_assoc_2"/>
</dbReference>
<dbReference type="Pfam" id="PF00004">
    <property type="entry name" value="AAA"/>
    <property type="match status" value="1"/>
</dbReference>
<organism evidence="5 6">
    <name type="scientific">Peptostreptococcus equinus</name>
    <dbReference type="NCBI Taxonomy" id="3003601"/>
    <lineage>
        <taxon>Bacteria</taxon>
        <taxon>Bacillati</taxon>
        <taxon>Bacillota</taxon>
        <taxon>Clostridia</taxon>
        <taxon>Peptostreptococcales</taxon>
        <taxon>Peptostreptococcaceae</taxon>
        <taxon>Peptostreptococcus</taxon>
    </lineage>
</organism>
<dbReference type="InterPro" id="IPR051314">
    <property type="entry name" value="AAA_ATPase_RarA/MGS1/WRNIP1"/>
</dbReference>
<evidence type="ECO:0000313" key="5">
    <source>
        <dbReference type="EMBL" id="WAW14047.1"/>
    </source>
</evidence>
<dbReference type="InterPro" id="IPR027417">
    <property type="entry name" value="P-loop_NTPase"/>
</dbReference>
<evidence type="ECO:0000256" key="1">
    <source>
        <dbReference type="ARBA" id="ARBA00008959"/>
    </source>
</evidence>
<feature type="domain" description="AAA+ ATPase" evidence="4">
    <location>
        <begin position="36"/>
        <end position="150"/>
    </location>
</feature>
<comment type="similarity">
    <text evidence="1">Belongs to the AAA ATPase family. RarA/MGS1/WRNIP1 subfamily.</text>
</comment>
<dbReference type="Pfam" id="PF12002">
    <property type="entry name" value="MgsA_C"/>
    <property type="match status" value="1"/>
</dbReference>
<sequence>MPLADKYRPKTIDDIVGQRHLIGQNKVLSNMINKNFLPNLIFFGPPGLGKTTVAEILSKESNKTFFKINASNSSTEEIKKVIKQIGKLGNENGILLYIDEIQSFNKKQQQSILEFIETGEITLIASTTENPYHYIYKAILSRSIVMEFKLLSKDDIKSGLENIIRKYNIESLSKVVCKENALDKISFSSGGDMRSAINTLELAINSSNLDEDGRLIIDDELILNLNISTAYNFDTDGDVHYNLLSALQKSIRGSDPDAAVYYLAMLIKGGDLISICRRLLIIASEDIGMAYPNAIVVVKACVDSAMQVGFPEARIPLAQAAILLATSPKSNSSYMAIGSALSDIDNDMADDIPDILKDSHYSGAKKLSHGLGYLYPHNYENHYIKQTYLPENMKNKIYYEPQDNKFERQVKEYFKKIGAYKK</sequence>
<dbReference type="EMBL" id="CP114052">
    <property type="protein sequence ID" value="WAW14047.1"/>
    <property type="molecule type" value="Genomic_DNA"/>
</dbReference>
<name>A0ABY7JQU3_9FIRM</name>
<evidence type="ECO:0000259" key="4">
    <source>
        <dbReference type="SMART" id="SM00382"/>
    </source>
</evidence>
<dbReference type="InterPro" id="IPR008921">
    <property type="entry name" value="DNA_pol3_clamp-load_cplx_C"/>
</dbReference>
<dbReference type="SUPFAM" id="SSF48019">
    <property type="entry name" value="post-AAA+ oligomerization domain-like"/>
    <property type="match status" value="1"/>
</dbReference>
<evidence type="ECO:0000256" key="3">
    <source>
        <dbReference type="ARBA" id="ARBA00022840"/>
    </source>
</evidence>
<keyword evidence="2" id="KW-0547">Nucleotide-binding</keyword>
<dbReference type="Gene3D" id="1.10.3710.10">
    <property type="entry name" value="DNA polymerase III clamp loader subunits, C-terminal domain"/>
    <property type="match status" value="1"/>
</dbReference>
<dbReference type="RefSeq" id="WP_269310709.1">
    <property type="nucleotide sequence ID" value="NZ_CP114052.1"/>
</dbReference>
<keyword evidence="3" id="KW-0067">ATP-binding</keyword>
<dbReference type="CDD" id="cd18139">
    <property type="entry name" value="HLD_clamp_RarA"/>
    <property type="match status" value="1"/>
</dbReference>
<dbReference type="InterPro" id="IPR021886">
    <property type="entry name" value="MgsA_C"/>
</dbReference>
<reference evidence="5" key="1">
    <citation type="submission" date="2022-12" db="EMBL/GenBank/DDBJ databases">
        <title>Peptostreptococcus.</title>
        <authorList>
            <person name="Lee S.H."/>
        </authorList>
    </citation>
    <scope>NUCLEOTIDE SEQUENCE</scope>
    <source>
        <strain evidence="5">CBA3647</strain>
    </source>
</reference>
<dbReference type="SUPFAM" id="SSF52540">
    <property type="entry name" value="P-loop containing nucleoside triphosphate hydrolases"/>
    <property type="match status" value="1"/>
</dbReference>
<dbReference type="CDD" id="cd00009">
    <property type="entry name" value="AAA"/>
    <property type="match status" value="1"/>
</dbReference>
<protein>
    <submittedName>
        <fullName evidence="5">Replication-associated recombination protein A</fullName>
    </submittedName>
</protein>
<dbReference type="PANTHER" id="PTHR13779">
    <property type="entry name" value="WERNER HELICASE-INTERACTING PROTEIN 1 FAMILY MEMBER"/>
    <property type="match status" value="1"/>
</dbReference>
<dbReference type="Gene3D" id="1.10.8.60">
    <property type="match status" value="1"/>
</dbReference>
<dbReference type="Proteomes" id="UP001164187">
    <property type="component" value="Chromosome"/>
</dbReference>
<evidence type="ECO:0000256" key="2">
    <source>
        <dbReference type="ARBA" id="ARBA00022741"/>
    </source>
</evidence>
<dbReference type="SMART" id="SM00382">
    <property type="entry name" value="AAA"/>
    <property type="match status" value="1"/>
</dbReference>
<proteinExistence type="inferred from homology"/>
<dbReference type="Gene3D" id="3.40.50.300">
    <property type="entry name" value="P-loop containing nucleotide triphosphate hydrolases"/>
    <property type="match status" value="1"/>
</dbReference>
<accession>A0ABY7JQU3</accession>
<dbReference type="InterPro" id="IPR003593">
    <property type="entry name" value="AAA+_ATPase"/>
</dbReference>
<dbReference type="Gene3D" id="1.20.272.10">
    <property type="match status" value="1"/>
</dbReference>
<dbReference type="InterPro" id="IPR003959">
    <property type="entry name" value="ATPase_AAA_core"/>
</dbReference>
<dbReference type="Pfam" id="PF16193">
    <property type="entry name" value="AAA_assoc_2"/>
    <property type="match status" value="1"/>
</dbReference>
<evidence type="ECO:0000313" key="6">
    <source>
        <dbReference type="Proteomes" id="UP001164187"/>
    </source>
</evidence>